<dbReference type="GO" id="GO:0055085">
    <property type="term" value="P:transmembrane transport"/>
    <property type="evidence" value="ECO:0007669"/>
    <property type="project" value="InterPro"/>
</dbReference>
<evidence type="ECO:0000259" key="2">
    <source>
        <dbReference type="Pfam" id="PF03544"/>
    </source>
</evidence>
<feature type="chain" id="PRO_5016148708" description="TonB C-terminal domain-containing protein" evidence="1">
    <location>
        <begin position="22"/>
        <end position="245"/>
    </location>
</feature>
<evidence type="ECO:0000256" key="1">
    <source>
        <dbReference type="SAM" id="SignalP"/>
    </source>
</evidence>
<dbReference type="AlphaFoldDB" id="A0A2W5F0I3"/>
<sequence length="245" mass="28233">MKKNLLITLSLLLLSISFVHAATDTTFQYLSKINNPALPEFAYYVVKIYPRTNGRWEKDKLEIESKDTVQVFLSSKNDFDKNKCDTAIYIGSARIYYIKMDKDREKTEIYTNGKFSGYCIRNAKREVVEQKGWDDSGREIPDYICQQEANFIGGPPAWKEFLIKNLKDVAKQNKAPRDFIYKVRVSFTVDKDGTITDVRALDNPGYGTAEEAVRVVASSPKWQPAIQNNKPVIYRQRQMISFQVN</sequence>
<evidence type="ECO:0000313" key="3">
    <source>
        <dbReference type="EMBL" id="PZP49731.1"/>
    </source>
</evidence>
<proteinExistence type="predicted"/>
<comment type="caution">
    <text evidence="3">The sequence shown here is derived from an EMBL/GenBank/DDBJ whole genome shotgun (WGS) entry which is preliminary data.</text>
</comment>
<dbReference type="EMBL" id="QFOI01000097">
    <property type="protein sequence ID" value="PZP49731.1"/>
    <property type="molecule type" value="Genomic_DNA"/>
</dbReference>
<dbReference type="Pfam" id="PF03544">
    <property type="entry name" value="TonB_C"/>
    <property type="match status" value="1"/>
</dbReference>
<name>A0A2W5F0I3_9SPHI</name>
<protein>
    <recommendedName>
        <fullName evidence="2">TonB C-terminal domain-containing protein</fullName>
    </recommendedName>
</protein>
<reference evidence="3 4" key="1">
    <citation type="submission" date="2017-11" db="EMBL/GenBank/DDBJ databases">
        <title>Infants hospitalized years apart are colonized by the same room-sourced microbial strains.</title>
        <authorList>
            <person name="Brooks B."/>
            <person name="Olm M.R."/>
            <person name="Firek B.A."/>
            <person name="Baker R."/>
            <person name="Thomas B.C."/>
            <person name="Morowitz M.J."/>
            <person name="Banfield J.F."/>
        </authorList>
    </citation>
    <scope>NUCLEOTIDE SEQUENCE [LARGE SCALE GENOMIC DNA]</scope>
    <source>
        <strain evidence="3">S2_009_000_R2_76</strain>
    </source>
</reference>
<gene>
    <name evidence="3" type="ORF">DI598_07150</name>
</gene>
<dbReference type="Gene3D" id="3.30.1150.10">
    <property type="match status" value="1"/>
</dbReference>
<feature type="domain" description="TonB C-terminal" evidence="2">
    <location>
        <begin position="182"/>
        <end position="243"/>
    </location>
</feature>
<accession>A0A2W5F0I3</accession>
<organism evidence="3 4">
    <name type="scientific">Pseudopedobacter saltans</name>
    <dbReference type="NCBI Taxonomy" id="151895"/>
    <lineage>
        <taxon>Bacteria</taxon>
        <taxon>Pseudomonadati</taxon>
        <taxon>Bacteroidota</taxon>
        <taxon>Sphingobacteriia</taxon>
        <taxon>Sphingobacteriales</taxon>
        <taxon>Sphingobacteriaceae</taxon>
        <taxon>Pseudopedobacter</taxon>
    </lineage>
</organism>
<dbReference type="SUPFAM" id="SSF74653">
    <property type="entry name" value="TolA/TonB C-terminal domain"/>
    <property type="match status" value="1"/>
</dbReference>
<dbReference type="InterPro" id="IPR037682">
    <property type="entry name" value="TonB_C"/>
</dbReference>
<feature type="signal peptide" evidence="1">
    <location>
        <begin position="1"/>
        <end position="21"/>
    </location>
</feature>
<evidence type="ECO:0000313" key="4">
    <source>
        <dbReference type="Proteomes" id="UP000249645"/>
    </source>
</evidence>
<keyword evidence="1" id="KW-0732">Signal</keyword>
<dbReference type="Proteomes" id="UP000249645">
    <property type="component" value="Unassembled WGS sequence"/>
</dbReference>